<evidence type="ECO:0000259" key="3">
    <source>
        <dbReference type="PROSITE" id="PS51724"/>
    </source>
</evidence>
<organism evidence="4 5">
    <name type="scientific">Phaeovibrio sulfidiphilus</name>
    <dbReference type="NCBI Taxonomy" id="1220600"/>
    <lineage>
        <taxon>Bacteria</taxon>
        <taxon>Pseudomonadati</taxon>
        <taxon>Pseudomonadota</taxon>
        <taxon>Alphaproteobacteria</taxon>
        <taxon>Rhodospirillales</taxon>
        <taxon>Rhodospirillaceae</taxon>
        <taxon>Phaeovibrio</taxon>
    </lineage>
</organism>
<evidence type="ECO:0000256" key="1">
    <source>
        <dbReference type="SAM" id="MobiDB-lite"/>
    </source>
</evidence>
<name>A0A8J7CE73_9PROT</name>
<feature type="compositionally biased region" description="Low complexity" evidence="1">
    <location>
        <begin position="337"/>
        <end position="353"/>
    </location>
</feature>
<proteinExistence type="predicted"/>
<protein>
    <submittedName>
        <fullName evidence="4">SPOR domain-containing protein</fullName>
    </submittedName>
</protein>
<dbReference type="InterPro" id="IPR007730">
    <property type="entry name" value="SPOR-like_dom"/>
</dbReference>
<accession>A0A8J7CE73</accession>
<evidence type="ECO:0000256" key="2">
    <source>
        <dbReference type="SAM" id="Phobius"/>
    </source>
</evidence>
<dbReference type="Pfam" id="PF05036">
    <property type="entry name" value="SPOR"/>
    <property type="match status" value="1"/>
</dbReference>
<feature type="domain" description="SPOR" evidence="3">
    <location>
        <begin position="385"/>
        <end position="469"/>
    </location>
</feature>
<evidence type="ECO:0000313" key="4">
    <source>
        <dbReference type="EMBL" id="MBE1237594.1"/>
    </source>
</evidence>
<feature type="compositionally biased region" description="Acidic residues" evidence="1">
    <location>
        <begin position="251"/>
        <end position="260"/>
    </location>
</feature>
<reference evidence="4" key="1">
    <citation type="submission" date="2020-10" db="EMBL/GenBank/DDBJ databases">
        <title>Genome sequence of the unusual species of purple photosynthetic bacteria, Phaeovibrio sulfidiphilus DSM 23193, type strain.</title>
        <authorList>
            <person name="Kyndt J.A."/>
            <person name="Meyer T.E."/>
        </authorList>
    </citation>
    <scope>NUCLEOTIDE SEQUENCE</scope>
    <source>
        <strain evidence="4">DSM 23193</strain>
    </source>
</reference>
<sequence length="469" mass="48067">MVAQGPPGGDERDPYRPRTPGDVSSSPYGYPRPSDPNNPFGSDPFASETPYHDEFSPFGGQHPLADPLPYPEDDLDIRADAGNPDEPDGYPDTGLSSSPRTSVLALLTGAGLGILVLGGMAWFLLGGTGDDAAWDEALLEHVNADPSPYRERPEEPGGMAIENQNRAVYGRIGETAAPPPASRADSLREPEFPAPPPVPQVQARTLTGTPVPSITEPLDPSADPGFPEPPPLPETDTTASGIPPASALTDDGADPFDDGDAASIGPADIALPPVPPVPDLDLDTGAGSGPAARTQADATATGAAASPETRGTRASPVAVPAPRPVIEDVPSPTDLGSSASATASTQARTAAPKGPTPLAPPPAPPAPPAAAAAPAAPPPRAETPAPARGGAAVQIVSVRSQEAARSEWKRIQSRNKDLLGGATHEIVQVELPERGTYFRVRVTGLKDEAAAKALCDELGRRSQGCIVAR</sequence>
<dbReference type="EMBL" id="JACZHT010000005">
    <property type="protein sequence ID" value="MBE1237594.1"/>
    <property type="molecule type" value="Genomic_DNA"/>
</dbReference>
<feature type="region of interest" description="Disordered" evidence="1">
    <location>
        <begin position="1"/>
        <end position="99"/>
    </location>
</feature>
<keyword evidence="2" id="KW-1133">Transmembrane helix</keyword>
<feature type="compositionally biased region" description="Low complexity" evidence="1">
    <location>
        <begin position="291"/>
        <end position="305"/>
    </location>
</feature>
<feature type="compositionally biased region" description="Low complexity" evidence="1">
    <location>
        <begin position="382"/>
        <end position="391"/>
    </location>
</feature>
<dbReference type="Gene3D" id="3.30.70.1070">
    <property type="entry name" value="Sporulation related repeat"/>
    <property type="match status" value="1"/>
</dbReference>
<evidence type="ECO:0000313" key="5">
    <source>
        <dbReference type="Proteomes" id="UP000631034"/>
    </source>
</evidence>
<feature type="compositionally biased region" description="Pro residues" evidence="1">
    <location>
        <begin position="354"/>
        <end position="368"/>
    </location>
</feature>
<dbReference type="InterPro" id="IPR036680">
    <property type="entry name" value="SPOR-like_sf"/>
</dbReference>
<dbReference type="PROSITE" id="PS51724">
    <property type="entry name" value="SPOR"/>
    <property type="match status" value="1"/>
</dbReference>
<feature type="transmembrane region" description="Helical" evidence="2">
    <location>
        <begin position="103"/>
        <end position="125"/>
    </location>
</feature>
<dbReference type="AlphaFoldDB" id="A0A8J7CE73"/>
<keyword evidence="5" id="KW-1185">Reference proteome</keyword>
<dbReference type="GO" id="GO:0042834">
    <property type="term" value="F:peptidoglycan binding"/>
    <property type="evidence" value="ECO:0007669"/>
    <property type="project" value="InterPro"/>
</dbReference>
<keyword evidence="2" id="KW-0812">Transmembrane</keyword>
<dbReference type="RefSeq" id="WP_192534592.1">
    <property type="nucleotide sequence ID" value="NZ_JACZHT010000005.1"/>
</dbReference>
<keyword evidence="2" id="KW-0472">Membrane</keyword>
<comment type="caution">
    <text evidence="4">The sequence shown here is derived from an EMBL/GenBank/DDBJ whole genome shotgun (WGS) entry which is preliminary data.</text>
</comment>
<dbReference type="Proteomes" id="UP000631034">
    <property type="component" value="Unassembled WGS sequence"/>
</dbReference>
<gene>
    <name evidence="4" type="ORF">IHV25_08025</name>
</gene>
<feature type="region of interest" description="Disordered" evidence="1">
    <location>
        <begin position="173"/>
        <end position="391"/>
    </location>
</feature>